<dbReference type="InterPro" id="IPR035901">
    <property type="entry name" value="GIY-YIG_endonuc_sf"/>
</dbReference>
<evidence type="ECO:0000313" key="3">
    <source>
        <dbReference type="EMBL" id="CAB5170292.1"/>
    </source>
</evidence>
<dbReference type="Gene3D" id="1.10.260.40">
    <property type="entry name" value="lambda repressor-like DNA-binding domains"/>
    <property type="match status" value="1"/>
</dbReference>
<dbReference type="InterPro" id="IPR001387">
    <property type="entry name" value="Cro/C1-type_HTH"/>
</dbReference>
<organism evidence="2">
    <name type="scientific">uncultured Caudovirales phage</name>
    <dbReference type="NCBI Taxonomy" id="2100421"/>
    <lineage>
        <taxon>Viruses</taxon>
        <taxon>Duplodnaviria</taxon>
        <taxon>Heunggongvirae</taxon>
        <taxon>Uroviricota</taxon>
        <taxon>Caudoviricetes</taxon>
        <taxon>Peduoviridae</taxon>
        <taxon>Maltschvirus</taxon>
        <taxon>Maltschvirus maltsch</taxon>
    </lineage>
</organism>
<name>A0A6J5KZ42_9CAUD</name>
<feature type="domain" description="HTH cro/C1-type" evidence="1">
    <location>
        <begin position="133"/>
        <end position="187"/>
    </location>
</feature>
<evidence type="ECO:0000259" key="1">
    <source>
        <dbReference type="PROSITE" id="PS50943"/>
    </source>
</evidence>
<proteinExistence type="predicted"/>
<accession>A0A6J5KZ42</accession>
<evidence type="ECO:0000313" key="2">
    <source>
        <dbReference type="EMBL" id="CAB4126236.1"/>
    </source>
</evidence>
<dbReference type="SUPFAM" id="SSF82771">
    <property type="entry name" value="GIY-YIG endonuclease"/>
    <property type="match status" value="1"/>
</dbReference>
<sequence>MNKYIIYALKSVCDQGYKYIGKSSSGLERPKTHLGYSHNESVRIWVEELKERGYFPIIDILEECDEYNVDHAEQKWIRHYLDAGHNLFNIIEYKGKELEKIKNLIEDERMFLEKKLAKARETNYSLDNVGLFIKQRRKQLKITQIDLAELAGLTSKSISEIELGIRNPTLLAIKKILDVLGCKLVPIIKI</sequence>
<dbReference type="PROSITE" id="PS50943">
    <property type="entry name" value="HTH_CROC1"/>
    <property type="match status" value="1"/>
</dbReference>
<dbReference type="InterPro" id="IPR010982">
    <property type="entry name" value="Lambda_DNA-bd_dom_sf"/>
</dbReference>
<dbReference type="Pfam" id="PF01381">
    <property type="entry name" value="HTH_3"/>
    <property type="match status" value="1"/>
</dbReference>
<dbReference type="SUPFAM" id="SSF47413">
    <property type="entry name" value="lambda repressor-like DNA-binding domains"/>
    <property type="match status" value="1"/>
</dbReference>
<reference evidence="2" key="1">
    <citation type="submission" date="2020-04" db="EMBL/GenBank/DDBJ databases">
        <authorList>
            <person name="Chiriac C."/>
            <person name="Salcher M."/>
            <person name="Ghai R."/>
            <person name="Kavagutti S V."/>
        </authorList>
    </citation>
    <scope>NUCLEOTIDE SEQUENCE</scope>
</reference>
<dbReference type="EMBL" id="LR798204">
    <property type="protein sequence ID" value="CAB5170292.1"/>
    <property type="molecule type" value="Genomic_DNA"/>
</dbReference>
<dbReference type="SMART" id="SM00530">
    <property type="entry name" value="HTH_XRE"/>
    <property type="match status" value="1"/>
</dbReference>
<dbReference type="GO" id="GO:0003677">
    <property type="term" value="F:DNA binding"/>
    <property type="evidence" value="ECO:0007669"/>
    <property type="project" value="InterPro"/>
</dbReference>
<gene>
    <name evidence="3" type="ORF">UFOVP153_12</name>
    <name evidence="2" type="ORF">UFOVP69_46</name>
</gene>
<dbReference type="CDD" id="cd00093">
    <property type="entry name" value="HTH_XRE"/>
    <property type="match status" value="1"/>
</dbReference>
<protein>
    <submittedName>
        <fullName evidence="2">HTH_XRE domain containing protein</fullName>
    </submittedName>
</protein>
<dbReference type="EMBL" id="LR796194">
    <property type="protein sequence ID" value="CAB4126236.1"/>
    <property type="molecule type" value="Genomic_DNA"/>
</dbReference>